<dbReference type="GeneID" id="96777301"/>
<feature type="transmembrane region" description="Helical" evidence="1">
    <location>
        <begin position="218"/>
        <end position="237"/>
    </location>
</feature>
<keyword evidence="1" id="KW-0812">Transmembrane</keyword>
<dbReference type="Proteomes" id="UP000433181">
    <property type="component" value="Unassembled WGS sequence"/>
</dbReference>
<comment type="caution">
    <text evidence="3">The sequence shown here is derived from an EMBL/GenBank/DDBJ whole genome shotgun (WGS) entry which is preliminary data.</text>
</comment>
<proteinExistence type="predicted"/>
<keyword evidence="1" id="KW-1133">Transmembrane helix</keyword>
<feature type="transmembrane region" description="Helical" evidence="1">
    <location>
        <begin position="278"/>
        <end position="300"/>
    </location>
</feature>
<dbReference type="InterPro" id="IPR050623">
    <property type="entry name" value="Glucan_succinyl_AcylTrfase"/>
</dbReference>
<dbReference type="EMBL" id="VUNR01000001">
    <property type="protein sequence ID" value="MSU07396.1"/>
    <property type="molecule type" value="Genomic_DNA"/>
</dbReference>
<gene>
    <name evidence="3" type="ORF">FYJ84_00055</name>
</gene>
<feature type="transmembrane region" description="Helical" evidence="1">
    <location>
        <begin position="94"/>
        <end position="113"/>
    </location>
</feature>
<reference evidence="3 4" key="1">
    <citation type="submission" date="2019-08" db="EMBL/GenBank/DDBJ databases">
        <title>In-depth cultivation of the pig gut microbiome towards novel bacterial diversity and tailored functional studies.</title>
        <authorList>
            <person name="Wylensek D."/>
            <person name="Hitch T.C.A."/>
            <person name="Clavel T."/>
        </authorList>
    </citation>
    <scope>NUCLEOTIDE SEQUENCE [LARGE SCALE GENOMIC DNA]</scope>
    <source>
        <strain evidence="3 4">WCA-693-APC-5D-A</strain>
    </source>
</reference>
<organism evidence="3 4">
    <name type="scientific">Anaerovibrio slackiae</name>
    <dbReference type="NCBI Taxonomy" id="2652309"/>
    <lineage>
        <taxon>Bacteria</taxon>
        <taxon>Bacillati</taxon>
        <taxon>Bacillota</taxon>
        <taxon>Negativicutes</taxon>
        <taxon>Selenomonadales</taxon>
        <taxon>Selenomonadaceae</taxon>
        <taxon>Anaerovibrio</taxon>
    </lineage>
</organism>
<keyword evidence="3" id="KW-0012">Acyltransferase</keyword>
<dbReference type="RefSeq" id="WP_154404906.1">
    <property type="nucleotide sequence ID" value="NZ_VUNR01000001.1"/>
</dbReference>
<dbReference type="InterPro" id="IPR002656">
    <property type="entry name" value="Acyl_transf_3_dom"/>
</dbReference>
<feature type="domain" description="Acyltransferase 3" evidence="2">
    <location>
        <begin position="9"/>
        <end position="361"/>
    </location>
</feature>
<keyword evidence="1" id="KW-0472">Membrane</keyword>
<evidence type="ECO:0000313" key="4">
    <source>
        <dbReference type="Proteomes" id="UP000433181"/>
    </source>
</evidence>
<dbReference type="AlphaFoldDB" id="A0A6I2UF75"/>
<feature type="transmembrane region" description="Helical" evidence="1">
    <location>
        <begin position="249"/>
        <end position="266"/>
    </location>
</feature>
<keyword evidence="4" id="KW-1185">Reference proteome</keyword>
<name>A0A6I2UF75_9FIRM</name>
<evidence type="ECO:0000313" key="3">
    <source>
        <dbReference type="EMBL" id="MSU07396.1"/>
    </source>
</evidence>
<protein>
    <submittedName>
        <fullName evidence="3">Acyltransferase family protein</fullName>
    </submittedName>
</protein>
<evidence type="ECO:0000256" key="1">
    <source>
        <dbReference type="SAM" id="Phobius"/>
    </source>
</evidence>
<feature type="transmembrane region" description="Helical" evidence="1">
    <location>
        <begin position="321"/>
        <end position="341"/>
    </location>
</feature>
<feature type="transmembrane region" description="Helical" evidence="1">
    <location>
        <begin position="53"/>
        <end position="74"/>
    </location>
</feature>
<feature type="transmembrane region" description="Helical" evidence="1">
    <location>
        <begin position="178"/>
        <end position="198"/>
    </location>
</feature>
<feature type="transmembrane region" description="Helical" evidence="1">
    <location>
        <begin position="347"/>
        <end position="371"/>
    </location>
</feature>
<feature type="transmembrane region" description="Helical" evidence="1">
    <location>
        <begin position="140"/>
        <end position="158"/>
    </location>
</feature>
<keyword evidence="3" id="KW-0808">Transferase</keyword>
<feature type="transmembrane region" description="Helical" evidence="1">
    <location>
        <begin position="12"/>
        <end position="33"/>
    </location>
</feature>
<sequence length="379" mass="43491">MEKKRRIFFLDNLKAFIVCLMIVFHAAMCYMAYAPEWWYTVDKADPKFAFTLFVLWADIFIMPVMFFISGYFGIMSLSKQTGAQFWKSKLLRIVLPWIAGVILLAPPVTYIMFASRGIPMDYVNDYLFKLFVFGPCFSHVQYWFLGMLTYLYIALFLFCKIMPSFKERQGISIPGPKLFVGFAVLCYICTAAAYFYVNGNYDLWCNIWPVLVYQPTRISFYPLYFFLGAYAWRNQWFVEGGYKADPAKWLPAFIVTGIAYLFYTTMGAPTAASPEQYMLVKAAIHVLFLLSAVFGLLAVFQSKLDYTNGILGELAANSYNMYYTHMGLVMLIAWGFLSIDLPTYPKYIIVSILSLLASYLTGKILMVLPCFSVGNKAKK</sequence>
<dbReference type="Pfam" id="PF01757">
    <property type="entry name" value="Acyl_transf_3"/>
    <property type="match status" value="1"/>
</dbReference>
<dbReference type="GO" id="GO:0016747">
    <property type="term" value="F:acyltransferase activity, transferring groups other than amino-acyl groups"/>
    <property type="evidence" value="ECO:0007669"/>
    <property type="project" value="InterPro"/>
</dbReference>
<accession>A0A6I2UF75</accession>
<dbReference type="PANTHER" id="PTHR36927">
    <property type="entry name" value="BLR4337 PROTEIN"/>
    <property type="match status" value="1"/>
</dbReference>
<evidence type="ECO:0000259" key="2">
    <source>
        <dbReference type="Pfam" id="PF01757"/>
    </source>
</evidence>